<name>A0ACD5GZT9_9CYAN</name>
<dbReference type="Proteomes" id="UP000095472">
    <property type="component" value="Chromosome"/>
</dbReference>
<sequence>MSFGVAVQVLTDIKFVFQRHIAHLKPDHQKINSTFLATQMNSNFVYSQAKKAARGAAQPTVNLGEIREFKIILPPLPSKKNLPKSSRNLNASAPNNGKRNAKQSIYFKPCCIVPFGVN</sequence>
<proteinExistence type="predicted"/>
<dbReference type="EMBL" id="CP182909">
    <property type="protein sequence ID" value="XPM66277.1"/>
    <property type="molecule type" value="Genomic_DNA"/>
</dbReference>
<evidence type="ECO:0000313" key="1">
    <source>
        <dbReference type="EMBL" id="XPM66277.1"/>
    </source>
</evidence>
<accession>A0ACD5GZT9</accession>
<keyword evidence="1" id="KW-0255">Endonuclease</keyword>
<reference evidence="1 2" key="1">
    <citation type="journal article" date="2016" name="Genome Announc.">
        <title>Draft Genome Sequence of the Thermotolerant Cyanobacterium Desertifilum sp. IPPAS B-1220.</title>
        <authorList>
            <person name="Mironov K.S."/>
            <person name="Sinetova M.A."/>
            <person name="Bolatkhan K."/>
            <person name="Zayadan B.K."/>
            <person name="Ustinova V.V."/>
            <person name="Kupriyanova E.V."/>
            <person name="Skrypnik A.N."/>
            <person name="Gogoleva N.E."/>
            <person name="Gogolev Y.V."/>
            <person name="Los D.A."/>
        </authorList>
    </citation>
    <scope>NUCLEOTIDE SEQUENCE [LARGE SCALE GENOMIC DNA]</scope>
    <source>
        <strain evidence="1 2">IPPAS B-1220</strain>
    </source>
</reference>
<organism evidence="1 2">
    <name type="scientific">Desertifilum tharense IPPAS B-1220</name>
    <dbReference type="NCBI Taxonomy" id="1781255"/>
    <lineage>
        <taxon>Bacteria</taxon>
        <taxon>Bacillati</taxon>
        <taxon>Cyanobacteriota</taxon>
        <taxon>Cyanophyceae</taxon>
        <taxon>Desertifilales</taxon>
        <taxon>Desertifilaceae</taxon>
        <taxon>Desertifilum</taxon>
    </lineage>
</organism>
<keyword evidence="1" id="KW-0540">Nuclease</keyword>
<dbReference type="EC" id="3.1.21.-" evidence="1"/>
<protein>
    <submittedName>
        <fullName evidence="1">Restriction endonuclease subunit S</fullName>
        <ecNumber evidence="1">3.1.21.-</ecNumber>
    </submittedName>
</protein>
<gene>
    <name evidence="1" type="ORF">BH720_013430</name>
</gene>
<evidence type="ECO:0000313" key="2">
    <source>
        <dbReference type="Proteomes" id="UP000095472"/>
    </source>
</evidence>
<keyword evidence="2" id="KW-1185">Reference proteome</keyword>
<keyword evidence="1" id="KW-0378">Hydrolase</keyword>